<dbReference type="PROSITE" id="PS51755">
    <property type="entry name" value="OMPR_PHOB"/>
    <property type="match status" value="1"/>
</dbReference>
<evidence type="ECO:0000256" key="2">
    <source>
        <dbReference type="ARBA" id="ARBA00022490"/>
    </source>
</evidence>
<dbReference type="Gene3D" id="6.10.250.690">
    <property type="match status" value="1"/>
</dbReference>
<reference evidence="12 13" key="1">
    <citation type="submission" date="2017-07" db="EMBL/GenBank/DDBJ databases">
        <title>The complete genome sequence of Bacillus mesonae strain H20-5, an efficient strain improving plant abiotic stress resistance.</title>
        <authorList>
            <person name="Kim S.Y."/>
            <person name="Song H."/>
            <person name="Sang M.K."/>
            <person name="Weon H.-Y."/>
            <person name="Song J."/>
        </authorList>
    </citation>
    <scope>NUCLEOTIDE SEQUENCE [LARGE SCALE GENOMIC DNA]</scope>
    <source>
        <strain evidence="12 13">H20-5</strain>
    </source>
</reference>
<dbReference type="GO" id="GO:0032993">
    <property type="term" value="C:protein-DNA complex"/>
    <property type="evidence" value="ECO:0007669"/>
    <property type="project" value="TreeGrafter"/>
</dbReference>
<name>A0A3Q9R0R4_9BACI</name>
<evidence type="ECO:0000313" key="12">
    <source>
        <dbReference type="EMBL" id="AZU63587.1"/>
    </source>
</evidence>
<feature type="domain" description="OmpR/PhoB-type" evidence="11">
    <location>
        <begin position="135"/>
        <end position="234"/>
    </location>
</feature>
<dbReference type="GO" id="GO:0006355">
    <property type="term" value="P:regulation of DNA-templated transcription"/>
    <property type="evidence" value="ECO:0007669"/>
    <property type="project" value="InterPro"/>
</dbReference>
<dbReference type="Proteomes" id="UP000282892">
    <property type="component" value="Chromosome"/>
</dbReference>
<dbReference type="RefSeq" id="WP_066386042.1">
    <property type="nucleotide sequence ID" value="NZ_CP022572.1"/>
</dbReference>
<keyword evidence="13" id="KW-1185">Reference proteome</keyword>
<accession>A0A3Q9R0R4</accession>
<dbReference type="FunFam" id="1.10.10.10:FF:000089">
    <property type="entry name" value="Alkaline phosphatase synthesis response regulator"/>
    <property type="match status" value="1"/>
</dbReference>
<dbReference type="Gene3D" id="1.10.10.10">
    <property type="entry name" value="Winged helix-like DNA-binding domain superfamily/Winged helix DNA-binding domain"/>
    <property type="match status" value="1"/>
</dbReference>
<dbReference type="GO" id="GO:0000976">
    <property type="term" value="F:transcription cis-regulatory region binding"/>
    <property type="evidence" value="ECO:0007669"/>
    <property type="project" value="TreeGrafter"/>
</dbReference>
<keyword evidence="4" id="KW-0902">Two-component regulatory system</keyword>
<dbReference type="InterPro" id="IPR011006">
    <property type="entry name" value="CheY-like_superfamily"/>
</dbReference>
<dbReference type="Pfam" id="PF00072">
    <property type="entry name" value="Response_reg"/>
    <property type="match status" value="1"/>
</dbReference>
<dbReference type="InterPro" id="IPR001789">
    <property type="entry name" value="Sig_transdc_resp-reg_receiver"/>
</dbReference>
<dbReference type="PANTHER" id="PTHR48111:SF73">
    <property type="entry name" value="ALKALINE PHOSPHATASE SYNTHESIS TRANSCRIPTIONAL REGULATORY PROTEIN PHOP"/>
    <property type="match status" value="1"/>
</dbReference>
<feature type="DNA-binding region" description="OmpR/PhoB-type" evidence="9">
    <location>
        <begin position="135"/>
        <end position="234"/>
    </location>
</feature>
<dbReference type="InterPro" id="IPR001867">
    <property type="entry name" value="OmpR/PhoB-type_DNA-bd"/>
</dbReference>
<evidence type="ECO:0000256" key="4">
    <source>
        <dbReference type="ARBA" id="ARBA00023012"/>
    </source>
</evidence>
<dbReference type="InterPro" id="IPR039420">
    <property type="entry name" value="WalR-like"/>
</dbReference>
<evidence type="ECO:0000256" key="1">
    <source>
        <dbReference type="ARBA" id="ARBA00004496"/>
    </source>
</evidence>
<evidence type="ECO:0000256" key="6">
    <source>
        <dbReference type="ARBA" id="ARBA00023125"/>
    </source>
</evidence>
<dbReference type="PROSITE" id="PS50110">
    <property type="entry name" value="RESPONSE_REGULATORY"/>
    <property type="match status" value="1"/>
</dbReference>
<evidence type="ECO:0000259" key="11">
    <source>
        <dbReference type="PROSITE" id="PS51755"/>
    </source>
</evidence>
<dbReference type="GO" id="GO:0005829">
    <property type="term" value="C:cytosol"/>
    <property type="evidence" value="ECO:0007669"/>
    <property type="project" value="TreeGrafter"/>
</dbReference>
<dbReference type="AlphaFoldDB" id="A0A3Q9R0R4"/>
<dbReference type="FunFam" id="3.40.50.2300:FF:000001">
    <property type="entry name" value="DNA-binding response regulator PhoB"/>
    <property type="match status" value="1"/>
</dbReference>
<dbReference type="SUPFAM" id="SSF46894">
    <property type="entry name" value="C-terminal effector domain of the bipartite response regulators"/>
    <property type="match status" value="1"/>
</dbReference>
<feature type="modified residue" description="4-aspartylphosphate" evidence="8">
    <location>
        <position position="53"/>
    </location>
</feature>
<dbReference type="GO" id="GO:0000156">
    <property type="term" value="F:phosphorelay response regulator activity"/>
    <property type="evidence" value="ECO:0007669"/>
    <property type="project" value="TreeGrafter"/>
</dbReference>
<dbReference type="OrthoDB" id="9790442at2"/>
<dbReference type="EMBL" id="CP022572">
    <property type="protein sequence ID" value="AZU63587.1"/>
    <property type="molecule type" value="Genomic_DNA"/>
</dbReference>
<evidence type="ECO:0000256" key="9">
    <source>
        <dbReference type="PROSITE-ProRule" id="PRU01091"/>
    </source>
</evidence>
<feature type="domain" description="Response regulatory" evidence="10">
    <location>
        <begin position="4"/>
        <end position="118"/>
    </location>
</feature>
<dbReference type="SUPFAM" id="SSF52172">
    <property type="entry name" value="CheY-like"/>
    <property type="match status" value="1"/>
</dbReference>
<dbReference type="Pfam" id="PF00486">
    <property type="entry name" value="Trans_reg_C"/>
    <property type="match status" value="1"/>
</dbReference>
<dbReference type="SMART" id="SM00862">
    <property type="entry name" value="Trans_reg_C"/>
    <property type="match status" value="1"/>
</dbReference>
<dbReference type="Gene3D" id="3.40.50.2300">
    <property type="match status" value="1"/>
</dbReference>
<keyword evidence="5" id="KW-0805">Transcription regulation</keyword>
<dbReference type="InterPro" id="IPR036388">
    <property type="entry name" value="WH-like_DNA-bd_sf"/>
</dbReference>
<comment type="subcellular location">
    <subcellularLocation>
        <location evidence="1">Cytoplasm</location>
    </subcellularLocation>
</comment>
<keyword evidence="6 9" id="KW-0238">DNA-binding</keyword>
<organism evidence="12 13">
    <name type="scientific">Neobacillus mesonae</name>
    <dbReference type="NCBI Taxonomy" id="1193713"/>
    <lineage>
        <taxon>Bacteria</taxon>
        <taxon>Bacillati</taxon>
        <taxon>Bacillota</taxon>
        <taxon>Bacilli</taxon>
        <taxon>Bacillales</taxon>
        <taxon>Bacillaceae</taxon>
        <taxon>Neobacillus</taxon>
    </lineage>
</organism>
<keyword evidence="2" id="KW-0963">Cytoplasm</keyword>
<evidence type="ECO:0000256" key="5">
    <source>
        <dbReference type="ARBA" id="ARBA00023015"/>
    </source>
</evidence>
<dbReference type="KEGG" id="nmk:CHR53_21215"/>
<evidence type="ECO:0000256" key="8">
    <source>
        <dbReference type="PROSITE-ProRule" id="PRU00169"/>
    </source>
</evidence>
<dbReference type="CDD" id="cd00383">
    <property type="entry name" value="trans_reg_C"/>
    <property type="match status" value="1"/>
</dbReference>
<keyword evidence="3 8" id="KW-0597">Phosphoprotein</keyword>
<proteinExistence type="predicted"/>
<protein>
    <submittedName>
        <fullName evidence="12">DNA-binding response regulator</fullName>
    </submittedName>
</protein>
<dbReference type="STRING" id="1193713.GCA_001636315_01123"/>
<dbReference type="InterPro" id="IPR016032">
    <property type="entry name" value="Sig_transdc_resp-reg_C-effctor"/>
</dbReference>
<keyword evidence="7" id="KW-0804">Transcription</keyword>
<evidence type="ECO:0000256" key="3">
    <source>
        <dbReference type="ARBA" id="ARBA00022553"/>
    </source>
</evidence>
<evidence type="ECO:0000259" key="10">
    <source>
        <dbReference type="PROSITE" id="PS50110"/>
    </source>
</evidence>
<dbReference type="SMART" id="SM00448">
    <property type="entry name" value="REC"/>
    <property type="match status" value="1"/>
</dbReference>
<evidence type="ECO:0000313" key="13">
    <source>
        <dbReference type="Proteomes" id="UP000282892"/>
    </source>
</evidence>
<evidence type="ECO:0000256" key="7">
    <source>
        <dbReference type="ARBA" id="ARBA00023163"/>
    </source>
</evidence>
<gene>
    <name evidence="12" type="ORF">CHR53_21215</name>
</gene>
<dbReference type="PANTHER" id="PTHR48111">
    <property type="entry name" value="REGULATOR OF RPOS"/>
    <property type="match status" value="1"/>
</dbReference>
<sequence>MKTKVLVVDDEQSIVTLLQYNLEKAGFEVITAMDGAEGKRLAELESPDIIVLDLMLPKLDGMEVCKQLRQERIMTPILMLTAKDDEFDKILGLELGADDYMVKPFSPREVIARVKAILRRTQVTVEASSETAADELLIEIGSLKIFPEKYEAYFKEDLLELTLKEFELLLYLAQNKGRVLTRDQLLSAVWNYDFAGDTRIVDVHISHLREKIEKDTRRPDYIKTVRGLGYKLEEPKGE</sequence>